<gene>
    <name evidence="1" type="ORF">A3L01_07775</name>
</gene>
<dbReference type="OrthoDB" id="103621at2157"/>
<evidence type="ECO:0000313" key="2">
    <source>
        <dbReference type="Proteomes" id="UP000250272"/>
    </source>
</evidence>
<protein>
    <submittedName>
        <fullName evidence="1">Uncharacterized protein</fullName>
    </submittedName>
</protein>
<name>A0A2Z2MTG9_9EURY</name>
<dbReference type="EMBL" id="CP015101">
    <property type="protein sequence ID" value="ASJ05268.1"/>
    <property type="molecule type" value="Genomic_DNA"/>
</dbReference>
<dbReference type="GeneID" id="33326665"/>
<organism evidence="1 2">
    <name type="scientific">Thermococcus barossii</name>
    <dbReference type="NCBI Taxonomy" id="54077"/>
    <lineage>
        <taxon>Archaea</taxon>
        <taxon>Methanobacteriati</taxon>
        <taxon>Methanobacteriota</taxon>
        <taxon>Thermococci</taxon>
        <taxon>Thermococcales</taxon>
        <taxon>Thermococcaceae</taxon>
        <taxon>Thermococcus</taxon>
    </lineage>
</organism>
<accession>A0A2Z2MTG9</accession>
<reference evidence="1 2" key="1">
    <citation type="submission" date="2016-04" db="EMBL/GenBank/DDBJ databases">
        <title>Complete genome sequence of Thermococcus barossii type strain SHCK-94.</title>
        <authorList>
            <person name="Oger P.M."/>
        </authorList>
    </citation>
    <scope>NUCLEOTIDE SEQUENCE [LARGE SCALE GENOMIC DNA]</scope>
    <source>
        <strain evidence="1 2">SHCK-94</strain>
    </source>
</reference>
<dbReference type="KEGG" id="tbs:A3L01_07775"/>
<evidence type="ECO:0000313" key="1">
    <source>
        <dbReference type="EMBL" id="ASJ05268.1"/>
    </source>
</evidence>
<sequence length="248" mass="28713">MNVEEVKDRLSHLESLHSTFERQFPAIYEERDGEALLEKMKALYNISREKLDIASSLYREMGSFGGHMEEQAKELYRNEYQMKFRLEEILSLLSKEHDYDTRIKLSTALDRLVQFHRVYDYAVRKALGEMLREVEGLSLLAGGENEKKVPVGIMEELRKVKKLEAELETLKVFLLRLYTHPGDVHKVEDALRDWHSRGLLWVEARNVEKLSGVEDAEGILEGLTLIGVVEKKMRGGEGVYRHRSFSSG</sequence>
<keyword evidence="2" id="KW-1185">Reference proteome</keyword>
<dbReference type="Proteomes" id="UP000250272">
    <property type="component" value="Chromosome"/>
</dbReference>
<proteinExistence type="predicted"/>
<dbReference type="AlphaFoldDB" id="A0A2Z2MTG9"/>
<dbReference type="RefSeq" id="WP_088865270.1">
    <property type="nucleotide sequence ID" value="NZ_CP015101.1"/>
</dbReference>